<accession>A0ABT7S4G2</accession>
<dbReference type="RefSeq" id="WP_289445520.1">
    <property type="nucleotide sequence ID" value="NZ_JAUCGR010000001.1"/>
</dbReference>
<keyword evidence="3" id="KW-1185">Reference proteome</keyword>
<dbReference type="Gene3D" id="3.40.50.300">
    <property type="entry name" value="P-loop containing nucleotide triphosphate hydrolases"/>
    <property type="match status" value="1"/>
</dbReference>
<dbReference type="Pfam" id="PF00485">
    <property type="entry name" value="PRK"/>
    <property type="match status" value="1"/>
</dbReference>
<dbReference type="GO" id="GO:0016301">
    <property type="term" value="F:kinase activity"/>
    <property type="evidence" value="ECO:0007669"/>
    <property type="project" value="UniProtKB-KW"/>
</dbReference>
<evidence type="ECO:0000313" key="3">
    <source>
        <dbReference type="Proteomes" id="UP001321453"/>
    </source>
</evidence>
<dbReference type="InterPro" id="IPR006083">
    <property type="entry name" value="PRK/URK"/>
</dbReference>
<sequence length="215" mass="23321">MGARRRVLALVAGAIPERATPVLVGIDGVDGAGKTWFADDLARVVDLPVLRVSLDDFHRPRSQRYARGRDSPEGFWLDSYDYPAFRERVLAPLAEGGSGLVRTASHDLASDALVDPAPVLVTGAAVVLVDGLFLHRDELVGAWDVSVFLDVPFEVTVARMAVRDGASPVVDDLTNARYVQAQRHYLRTCDPAARATLVVDNTDPAAPTLRPRTVR</sequence>
<name>A0ABT7S4G2_9CELL</name>
<dbReference type="InterPro" id="IPR027417">
    <property type="entry name" value="P-loop_NTPase"/>
</dbReference>
<comment type="caution">
    <text evidence="2">The sequence shown here is derived from an EMBL/GenBank/DDBJ whole genome shotgun (WGS) entry which is preliminary data.</text>
</comment>
<gene>
    <name evidence="2" type="ORF">QRT05_04110</name>
</gene>
<reference evidence="2 3" key="1">
    <citation type="submission" date="2023-06" db="EMBL/GenBank/DDBJ databases">
        <title>Cellulomonas sp. MW9 Whole genome sequence.</title>
        <authorList>
            <person name="Park S."/>
        </authorList>
    </citation>
    <scope>NUCLEOTIDE SEQUENCE [LARGE SCALE GENOMIC DNA]</scope>
    <source>
        <strain evidence="2 3">MW9</strain>
    </source>
</reference>
<dbReference type="Proteomes" id="UP001321453">
    <property type="component" value="Unassembled WGS sequence"/>
</dbReference>
<evidence type="ECO:0000259" key="1">
    <source>
        <dbReference type="Pfam" id="PF00485"/>
    </source>
</evidence>
<keyword evidence="2" id="KW-0418">Kinase</keyword>
<proteinExistence type="predicted"/>
<organism evidence="2 3">
    <name type="scientific">Cellulomonas edaphi</name>
    <dbReference type="NCBI Taxonomy" id="3053468"/>
    <lineage>
        <taxon>Bacteria</taxon>
        <taxon>Bacillati</taxon>
        <taxon>Actinomycetota</taxon>
        <taxon>Actinomycetes</taxon>
        <taxon>Micrococcales</taxon>
        <taxon>Cellulomonadaceae</taxon>
        <taxon>Cellulomonas</taxon>
    </lineage>
</organism>
<keyword evidence="2" id="KW-0808">Transferase</keyword>
<dbReference type="SUPFAM" id="SSF52540">
    <property type="entry name" value="P-loop containing nucleoside triphosphate hydrolases"/>
    <property type="match status" value="1"/>
</dbReference>
<evidence type="ECO:0000313" key="2">
    <source>
        <dbReference type="EMBL" id="MDM7830505.1"/>
    </source>
</evidence>
<feature type="domain" description="Phosphoribulokinase/uridine kinase" evidence="1">
    <location>
        <begin position="24"/>
        <end position="166"/>
    </location>
</feature>
<dbReference type="EMBL" id="JAUCGR010000001">
    <property type="protein sequence ID" value="MDM7830505.1"/>
    <property type="molecule type" value="Genomic_DNA"/>
</dbReference>
<protein>
    <submittedName>
        <fullName evidence="2">Uridine kinase</fullName>
    </submittedName>
</protein>